<accession>A0A975DEC9</accession>
<gene>
    <name evidence="1" type="ORF">J5O05_09540</name>
</gene>
<dbReference type="EMBL" id="CP072133">
    <property type="protein sequence ID" value="QTH70273.1"/>
    <property type="molecule type" value="Genomic_DNA"/>
</dbReference>
<evidence type="ECO:0008006" key="3">
    <source>
        <dbReference type="Google" id="ProtNLM"/>
    </source>
</evidence>
<protein>
    <recommendedName>
        <fullName evidence="3">Lipoprotein</fullName>
    </recommendedName>
</protein>
<sequence length="116" mass="12561">MIRILGTLGLVFLVGCESISVPSLNSSSFNNKDVSGCDGSFQCHVIELPMASGCASPSGYQVYSTKALSELEAQQYEQWIMQQHVKQQADTHTCPTVYPVQALCVNKTCEAITLGK</sequence>
<dbReference type="PROSITE" id="PS51257">
    <property type="entry name" value="PROKAR_LIPOPROTEIN"/>
    <property type="match status" value="1"/>
</dbReference>
<keyword evidence="2" id="KW-1185">Reference proteome</keyword>
<reference evidence="1" key="1">
    <citation type="submission" date="2021-03" db="EMBL/GenBank/DDBJ databases">
        <title>Complete Genome of Pseudoalteromonas xiamenensis STKMTI.2, a new potential marine bacterium producing anti-Vibrio compounds.</title>
        <authorList>
            <person name="Handayani D.P."/>
            <person name="Isnansetyo A."/>
            <person name="Istiqomah I."/>
            <person name="Jumina J."/>
        </authorList>
    </citation>
    <scope>NUCLEOTIDE SEQUENCE</scope>
    <source>
        <strain evidence="1">STKMTI.2</strain>
    </source>
</reference>
<evidence type="ECO:0000313" key="2">
    <source>
        <dbReference type="Proteomes" id="UP000664904"/>
    </source>
</evidence>
<evidence type="ECO:0000313" key="1">
    <source>
        <dbReference type="EMBL" id="QTH70273.1"/>
    </source>
</evidence>
<dbReference type="KEGG" id="pxi:J5O05_09540"/>
<organism evidence="1 2">
    <name type="scientific">Pseudoalteromonas xiamenensis</name>
    <dbReference type="NCBI Taxonomy" id="882626"/>
    <lineage>
        <taxon>Bacteria</taxon>
        <taxon>Pseudomonadati</taxon>
        <taxon>Pseudomonadota</taxon>
        <taxon>Gammaproteobacteria</taxon>
        <taxon>Alteromonadales</taxon>
        <taxon>Pseudoalteromonadaceae</taxon>
        <taxon>Pseudoalteromonas</taxon>
    </lineage>
</organism>
<dbReference type="RefSeq" id="WP_208841869.1">
    <property type="nucleotide sequence ID" value="NZ_CP072133.1"/>
</dbReference>
<proteinExistence type="predicted"/>
<dbReference type="Proteomes" id="UP000664904">
    <property type="component" value="Chromosome"/>
</dbReference>
<dbReference type="AlphaFoldDB" id="A0A975DEC9"/>
<name>A0A975DEC9_9GAMM</name>